<gene>
    <name evidence="1" type="ORF">Q0590_33755</name>
</gene>
<evidence type="ECO:0000313" key="1">
    <source>
        <dbReference type="EMBL" id="MDO1451289.1"/>
    </source>
</evidence>
<reference evidence="1" key="1">
    <citation type="submission" date="2023-07" db="EMBL/GenBank/DDBJ databases">
        <title>The genome sequence of Rhodocytophaga aerolata KACC 12507.</title>
        <authorList>
            <person name="Zhang X."/>
        </authorList>
    </citation>
    <scope>NUCLEOTIDE SEQUENCE</scope>
    <source>
        <strain evidence="1">KACC 12507</strain>
    </source>
</reference>
<evidence type="ECO:0000313" key="2">
    <source>
        <dbReference type="Proteomes" id="UP001168528"/>
    </source>
</evidence>
<sequence length="160" mass="19099">MQEVKVLEAKLPFRAESVTDPLVIGDMNRLIFGFWATAPHTDGVWHPCGWALFYTKHCLQYKYGYPNDEASPMHPLTKYGFDGYNISQVKYSDWIRQLEIQNQQKWPATDFLNRYEHWIFPFKETTLEVIAEKLQWRLMSKEIAYKDIQQEMIDWINNES</sequence>
<dbReference type="Proteomes" id="UP001168528">
    <property type="component" value="Unassembled WGS sequence"/>
</dbReference>
<dbReference type="RefSeq" id="WP_302042088.1">
    <property type="nucleotide sequence ID" value="NZ_JAUKPO010000051.1"/>
</dbReference>
<accession>A0ABT8RGQ6</accession>
<keyword evidence="2" id="KW-1185">Reference proteome</keyword>
<name>A0ABT8RGQ6_9BACT</name>
<comment type="caution">
    <text evidence="1">The sequence shown here is derived from an EMBL/GenBank/DDBJ whole genome shotgun (WGS) entry which is preliminary data.</text>
</comment>
<organism evidence="1 2">
    <name type="scientific">Rhodocytophaga aerolata</name>
    <dbReference type="NCBI Taxonomy" id="455078"/>
    <lineage>
        <taxon>Bacteria</taxon>
        <taxon>Pseudomonadati</taxon>
        <taxon>Bacteroidota</taxon>
        <taxon>Cytophagia</taxon>
        <taxon>Cytophagales</taxon>
        <taxon>Rhodocytophagaceae</taxon>
        <taxon>Rhodocytophaga</taxon>
    </lineage>
</organism>
<dbReference type="EMBL" id="JAUKPO010000051">
    <property type="protein sequence ID" value="MDO1451289.1"/>
    <property type="molecule type" value="Genomic_DNA"/>
</dbReference>
<proteinExistence type="predicted"/>
<protein>
    <submittedName>
        <fullName evidence="1">Uncharacterized protein</fullName>
    </submittedName>
</protein>